<feature type="domain" description="Choice-of-anchor I" evidence="2">
    <location>
        <begin position="36"/>
        <end position="505"/>
    </location>
</feature>
<dbReference type="EMBL" id="CP066776">
    <property type="protein sequence ID" value="QQL45698.1"/>
    <property type="molecule type" value="Genomic_DNA"/>
</dbReference>
<dbReference type="RefSeq" id="WP_164365025.1">
    <property type="nucleotide sequence ID" value="NZ_CP066776.1"/>
</dbReference>
<dbReference type="Pfam" id="PF22494">
    <property type="entry name" value="choice_anch_I"/>
    <property type="match status" value="1"/>
</dbReference>
<reference evidence="3 4" key="1">
    <citation type="submission" date="2020-12" db="EMBL/GenBank/DDBJ databases">
        <title>Sulforoseuscoccus oceanibium gen. nov., sp. nov., a representative of the phylum Verrucomicrobia with special cytoplasmic membrane, and proposal of Sulforoseuscoccusaceae fam. nov.</title>
        <authorList>
            <person name="Xi F."/>
        </authorList>
    </citation>
    <scope>NUCLEOTIDE SEQUENCE [LARGE SCALE GENOMIC DNA]</scope>
    <source>
        <strain evidence="3 4">T37</strain>
    </source>
</reference>
<evidence type="ECO:0000256" key="1">
    <source>
        <dbReference type="SAM" id="MobiDB-lite"/>
    </source>
</evidence>
<dbReference type="InterPro" id="IPR052956">
    <property type="entry name" value="Mesenchyme-surface_protein"/>
</dbReference>
<name>A0A6B3L7E7_9BACT</name>
<accession>A0A6B3L7E7</accession>
<evidence type="ECO:0000313" key="3">
    <source>
        <dbReference type="EMBL" id="QQL45698.1"/>
    </source>
</evidence>
<dbReference type="AlphaFoldDB" id="A0A6B3L7E7"/>
<dbReference type="SUPFAM" id="SSF50969">
    <property type="entry name" value="YVTN repeat-like/Quinoprotein amine dehydrogenase"/>
    <property type="match status" value="1"/>
</dbReference>
<protein>
    <submittedName>
        <fullName evidence="3">Choice-of-anchor I family protein</fullName>
    </submittedName>
</protein>
<evidence type="ECO:0000259" key="2">
    <source>
        <dbReference type="Pfam" id="PF22494"/>
    </source>
</evidence>
<dbReference type="PANTHER" id="PTHR46928">
    <property type="entry name" value="MESENCHYME-SPECIFIC CELL SURFACE GLYCOPROTEIN"/>
    <property type="match status" value="1"/>
</dbReference>
<dbReference type="PANTHER" id="PTHR46928:SF1">
    <property type="entry name" value="MESENCHYME-SPECIFIC CELL SURFACE GLYCOPROTEIN"/>
    <property type="match status" value="1"/>
</dbReference>
<dbReference type="InterPro" id="IPR011044">
    <property type="entry name" value="Quino_amine_DH_bsu"/>
</dbReference>
<dbReference type="Gene3D" id="2.130.10.10">
    <property type="entry name" value="YVTN repeat-like/Quinoprotein amine dehydrogenase"/>
    <property type="match status" value="1"/>
</dbReference>
<sequence length="522" mass="54469">MKSYLPFVVAAVSPLVTLGYAESLKSEQVIALGMNEGEVVSYSPGMQRLAVTSEVAGGVRSYRFASGQFVAGAAVDLVGYFGSQPAGGFTFGGVTSVALHPKDVDLGVASVKNATKNSDGIPGAGRVVFFRVSSGEVLGSAAVGVHPDMVTFCPKGDRVLVANEGEFVVDSPADADGSISVIDVRGVIGGGEAVARTVAFDGVNGLERLRYNAKIESGRESAHIEPEYVTVSASHDLAFVSLQENNAIGVFDLKAGAWQGVHSLGLLEQTIDASDKDKKVAIDKVVAGLPMPDAIASYEADGVVYLVSANEGDFRPDDGDRARVMDFTGEDQGGDAIEVDMGKKALGRLRVSVPDSDPDGDNALEKLVMPGTRSLSVWRFDPAAETLELAGDTGSLEAYLAEVDPTRHNANDGGDPEAFDKRSDDKGPEPEGVAVVKTASGRVLAVVGMERQNGLVVVDLTAPESPKPVGYLNDFDRGLRRPESVIAVDGSDSPTGEPMVIVGYEGDADEQINGGVGVYSLK</sequence>
<dbReference type="Proteomes" id="UP000475117">
    <property type="component" value="Chromosome"/>
</dbReference>
<dbReference type="NCBIfam" id="NF038117">
    <property type="entry name" value="choice_anch_I"/>
    <property type="match status" value="1"/>
</dbReference>
<dbReference type="InterPro" id="IPR055188">
    <property type="entry name" value="Choice_anch_I"/>
</dbReference>
<dbReference type="InterPro" id="IPR015943">
    <property type="entry name" value="WD40/YVTN_repeat-like_dom_sf"/>
</dbReference>
<dbReference type="KEGG" id="soa:G3M56_003665"/>
<feature type="compositionally biased region" description="Basic and acidic residues" evidence="1">
    <location>
        <begin position="418"/>
        <end position="429"/>
    </location>
</feature>
<gene>
    <name evidence="3" type="ORF">G3M56_003665</name>
</gene>
<organism evidence="3 4">
    <name type="scientific">Sulfuriroseicoccus oceanibius</name>
    <dbReference type="NCBI Taxonomy" id="2707525"/>
    <lineage>
        <taxon>Bacteria</taxon>
        <taxon>Pseudomonadati</taxon>
        <taxon>Verrucomicrobiota</taxon>
        <taxon>Verrucomicrobiia</taxon>
        <taxon>Verrucomicrobiales</taxon>
        <taxon>Verrucomicrobiaceae</taxon>
        <taxon>Sulfuriroseicoccus</taxon>
    </lineage>
</organism>
<feature type="region of interest" description="Disordered" evidence="1">
    <location>
        <begin position="405"/>
        <end position="432"/>
    </location>
</feature>
<keyword evidence="4" id="KW-1185">Reference proteome</keyword>
<proteinExistence type="predicted"/>
<evidence type="ECO:0000313" key="4">
    <source>
        <dbReference type="Proteomes" id="UP000475117"/>
    </source>
</evidence>